<dbReference type="InterPro" id="IPR043129">
    <property type="entry name" value="ATPase_NBD"/>
</dbReference>
<gene>
    <name evidence="1" type="ORF">G7B40_029175</name>
</gene>
<dbReference type="EMBL" id="JAALHA020000018">
    <property type="protein sequence ID" value="MDR9898600.1"/>
    <property type="molecule type" value="Genomic_DNA"/>
</dbReference>
<accession>A0AAP5IBN9</accession>
<evidence type="ECO:0000313" key="2">
    <source>
        <dbReference type="Proteomes" id="UP000667802"/>
    </source>
</evidence>
<reference evidence="2" key="1">
    <citation type="journal article" date="2021" name="Science">
        <title>Hunting the eagle killer: A cyanobacterial neurotoxin causes vacuolar myelinopathy.</title>
        <authorList>
            <person name="Breinlinger S."/>
            <person name="Phillips T.J."/>
            <person name="Haram B.N."/>
            <person name="Mares J."/>
            <person name="Martinez Yerena J.A."/>
            <person name="Hrouzek P."/>
            <person name="Sobotka R."/>
            <person name="Henderson W.M."/>
            <person name="Schmieder P."/>
            <person name="Williams S.M."/>
            <person name="Lauderdale J.D."/>
            <person name="Wilde H.D."/>
            <person name="Gerrin W."/>
            <person name="Kust A."/>
            <person name="Washington J.W."/>
            <person name="Wagner C."/>
            <person name="Geier B."/>
            <person name="Liebeke M."/>
            <person name="Enke H."/>
            <person name="Niedermeyer T.H.J."/>
            <person name="Wilde S.B."/>
        </authorList>
    </citation>
    <scope>NUCLEOTIDE SEQUENCE [LARGE SCALE GENOMIC DNA]</scope>
    <source>
        <strain evidence="2">Thurmond2011</strain>
    </source>
</reference>
<protein>
    <submittedName>
        <fullName evidence="1">Uncharacterized protein</fullName>
    </submittedName>
</protein>
<organism evidence="1 2">
    <name type="scientific">Aetokthonos hydrillicola Thurmond2011</name>
    <dbReference type="NCBI Taxonomy" id="2712845"/>
    <lineage>
        <taxon>Bacteria</taxon>
        <taxon>Bacillati</taxon>
        <taxon>Cyanobacteriota</taxon>
        <taxon>Cyanophyceae</taxon>
        <taxon>Nostocales</taxon>
        <taxon>Hapalosiphonaceae</taxon>
        <taxon>Aetokthonos</taxon>
    </lineage>
</organism>
<dbReference type="Proteomes" id="UP000667802">
    <property type="component" value="Unassembled WGS sequence"/>
</dbReference>
<sequence length="1080" mass="123587">MYNEFNQEFILLLPKLKPDCDVKASVQLGKWDERQSKVFADVASSLDYEAFGVTKSVSSVPTMWARPLLMEMALHNQGHPLHKQMIAQWEGMLAAIALAEARGFPLTAQLVELSDLLHEDFADSLFQLLPDIDNALYTLNGKHPWQDIYLFLWDKRSVGMTTPSAIVVPCEGGQWTGLPWWNKNDKVLVSPQSYLNESEKALLWGWLENLRQELPQHNGKKNAINMMGRLISEFQSNLKGNHQESLSFSNDPQFFGVPLNRGVLKALNRPIKASEKPSGVRLIASQNKQVKPLLIIDTEIASAWHVAPQDIWVYGGKTLASLSINDLRTGKLMWQDVRWIESKDLFLPEFVFIDQEDALPGGFIPQETEPFVFNGQRITPLLPLNPILLEYFTPEDLISKLKFQPLHEKEGSTLRVILDLPLTGFDDGKPPQNYRVYKDYLIKQENALPEVPVLEVWPDFRTKGWHEYYAFYYDAEYKDETFQVSLPEAKEAKIFQEGRGSYQVARLDEFPSLISCQDRLGNLIGLILLQTPEETQLRSSWQVGVDFGTSFTNIYVNKNGVAEPLQLENLILKVTETQIDTRLPVLFEYFIPENFIPADKPLPLSSVVTTRGSTETREDKLRHIFDGRIYIPDRNRFKPQENWMKTNLKWSRDNLSFNQLFLKHLAIHISALAAKHGIKTIQWSLSYPSAFSRRDKNLYALTWENLTKDLENRTGISQICPDTSNTDFFRTESLATAQYFRDQEGHRLIKTTCIDLGGGTSDISVWEENRLVHQCSVQLAGRDLFSQFLEMNPQFLERRFEVNLSDWRGLRGGAFNAKLDVLLRLEGDNWLQNIKPHVEDEEDFQGLIRLTAIGTAGLYYYVGIILKVLYEEGKYKREEITPVYVGGNGSRFLNWLAEGGQFNNNSEVNLLLSRMLSKGSKFDDTEVITRLSKSPKDEVACGLVLNETKIAGLDRKIKDSLIAGESYELNGEVFHSQTRLNFEEEDIFLEIPNLTNLSQFLYDFHTALKELEIEGITPLANYIRIPNQDKNSNLWGEVKDELTNLLLDKKGKSENIRFEPPFILGLKALLRVLGREWAGK</sequence>
<evidence type="ECO:0000313" key="1">
    <source>
        <dbReference type="EMBL" id="MDR9898600.1"/>
    </source>
</evidence>
<dbReference type="RefSeq" id="WP_243903102.1">
    <property type="nucleotide sequence ID" value="NZ_JAALHA020000018.1"/>
</dbReference>
<comment type="caution">
    <text evidence="1">The sequence shown here is derived from an EMBL/GenBank/DDBJ whole genome shotgun (WGS) entry which is preliminary data.</text>
</comment>
<dbReference type="SUPFAM" id="SSF53067">
    <property type="entry name" value="Actin-like ATPase domain"/>
    <property type="match status" value="1"/>
</dbReference>
<proteinExistence type="predicted"/>
<dbReference type="AlphaFoldDB" id="A0AAP5IBN9"/>
<keyword evidence="2" id="KW-1185">Reference proteome</keyword>
<name>A0AAP5IBN9_9CYAN</name>